<gene>
    <name evidence="6" type="ORF">GSMUA_120140.1</name>
</gene>
<proteinExistence type="inferred from homology"/>
<dbReference type="PANTHER" id="PTHR12210">
    <property type="entry name" value="DULLARD PROTEIN PHOSPHATASE"/>
    <property type="match status" value="1"/>
</dbReference>
<dbReference type="GO" id="GO:0004721">
    <property type="term" value="F:phosphoprotein phosphatase activity"/>
    <property type="evidence" value="ECO:0000318"/>
    <property type="project" value="GO_Central"/>
</dbReference>
<evidence type="ECO:0000256" key="3">
    <source>
        <dbReference type="ARBA" id="ARBA00037324"/>
    </source>
</evidence>
<feature type="domain" description="FCP1 homology" evidence="5">
    <location>
        <begin position="295"/>
        <end position="454"/>
    </location>
</feature>
<dbReference type="Gramene" id="Ma04_t15000.2">
    <property type="protein sequence ID" value="Ma04_p15000.2"/>
    <property type="gene ID" value="Ma04_g15000"/>
</dbReference>
<dbReference type="FunFam" id="3.40.50.1000:FF:000015">
    <property type="entry name" value="CTD small phosphatase-like protein 2"/>
    <property type="match status" value="1"/>
</dbReference>
<evidence type="ECO:0000313" key="8">
    <source>
        <dbReference type="Proteomes" id="UP000012960"/>
    </source>
</evidence>
<sequence length="483" mass="54016">MAALRMKRKSNKGRVRLCSARARYKFIKTSQSLASQGKTEMNTSIQFQQDGCLSSVVPSGYLLSTVPSDTEQSGSNVVVTGFNETSTKLWNLLSSDLLPVGRQGSPSATIPHELETIFSTKFEHGDSLLKPTNIFDEVNHGSANLPNLVADEGEDENRGFTDYQACTLLKFPSESVSWLPFDGSIDLSDVFCTHYEYSNCDIPIDAAEKCMMPPFLERTMETSDVLDSDSNQGTMTNSNDACFYLATHQEVDVNCPSDDLQVSEWFNQQLLSRTSPDFPQAVSSSCPNLSPKETQQRKPITLVLDLDETLVHSTLEPCDGADFTFPIILDVQTHTVYVRRRPFLQMFLERVAQMFEIVIFTASQSVYAAQLLDMLDPDHKIISKRMYRESCIFSEGSCTKDLGILGIDLAKVAIIDNSPQVFHLHVNNGIPIESWFDDPSDHALVQILPFLETLVGAEDVRPIIAQKFGTREEQQQQQQQLFC</sequence>
<keyword evidence="8" id="KW-1185">Reference proteome</keyword>
<dbReference type="AlphaFoldDB" id="A0A804IPX1"/>
<dbReference type="KEGG" id="mus:103981479"/>
<comment type="function">
    <text evidence="3">Probable phosphatase.</text>
</comment>
<dbReference type="InterPro" id="IPR023214">
    <property type="entry name" value="HAD_sf"/>
</dbReference>
<accession>A0A804IPX1</accession>
<reference evidence="6" key="1">
    <citation type="submission" date="2021-03" db="EMBL/GenBank/DDBJ databases">
        <authorList>
            <consortium name="Genoscope - CEA"/>
            <person name="William W."/>
        </authorList>
    </citation>
    <scope>NUCLEOTIDE SEQUENCE</scope>
    <source>
        <strain evidence="6">Doubled-haploid Pahang</strain>
    </source>
</reference>
<dbReference type="CDD" id="cd07521">
    <property type="entry name" value="HAD_FCP1-like"/>
    <property type="match status" value="1"/>
</dbReference>
<evidence type="ECO:0000256" key="2">
    <source>
        <dbReference type="ARBA" id="ARBA00022912"/>
    </source>
</evidence>
<name>A0A804IPX1_MUSAM</name>
<dbReference type="InterPro" id="IPR050365">
    <property type="entry name" value="TIM50"/>
</dbReference>
<evidence type="ECO:0000313" key="6">
    <source>
        <dbReference type="EMBL" id="CAG1842219.1"/>
    </source>
</evidence>
<dbReference type="PROSITE" id="PS50969">
    <property type="entry name" value="FCP1"/>
    <property type="match status" value="1"/>
</dbReference>
<dbReference type="InterPro" id="IPR036412">
    <property type="entry name" value="HAD-like_sf"/>
</dbReference>
<keyword evidence="1" id="KW-0378">Hydrolase</keyword>
<dbReference type="GO" id="GO:0005634">
    <property type="term" value="C:nucleus"/>
    <property type="evidence" value="ECO:0007669"/>
    <property type="project" value="UniProtKB-ARBA"/>
</dbReference>
<dbReference type="SUPFAM" id="SSF56784">
    <property type="entry name" value="HAD-like"/>
    <property type="match status" value="1"/>
</dbReference>
<protein>
    <submittedName>
        <fullName evidence="6">(wild Malaysian banana) hypothetical protein</fullName>
    </submittedName>
</protein>
<evidence type="ECO:0000313" key="7">
    <source>
        <dbReference type="EnsemblPlants" id="Ma04_p15000.2"/>
    </source>
</evidence>
<evidence type="ECO:0000256" key="4">
    <source>
        <dbReference type="ARBA" id="ARBA00038355"/>
    </source>
</evidence>
<dbReference type="InParanoid" id="A0A804IPX1"/>
<dbReference type="OrthoDB" id="277011at2759"/>
<dbReference type="SMART" id="SM00577">
    <property type="entry name" value="CPDc"/>
    <property type="match status" value="1"/>
</dbReference>
<dbReference type="NCBIfam" id="TIGR02251">
    <property type="entry name" value="HIF-SF_euk"/>
    <property type="match status" value="1"/>
</dbReference>
<comment type="similarity">
    <text evidence="4">Belongs to the CTDSPL2 family.</text>
</comment>
<evidence type="ECO:0000259" key="5">
    <source>
        <dbReference type="PROSITE" id="PS50969"/>
    </source>
</evidence>
<dbReference type="EMBL" id="HG996469">
    <property type="protein sequence ID" value="CAG1842219.1"/>
    <property type="molecule type" value="Genomic_DNA"/>
</dbReference>
<dbReference type="InterPro" id="IPR004274">
    <property type="entry name" value="FCP1_dom"/>
</dbReference>
<keyword evidence="2" id="KW-0904">Protein phosphatase</keyword>
<evidence type="ECO:0000256" key="1">
    <source>
        <dbReference type="ARBA" id="ARBA00022801"/>
    </source>
</evidence>
<dbReference type="Proteomes" id="UP000012960">
    <property type="component" value="Unplaced"/>
</dbReference>
<organism evidence="7 8">
    <name type="scientific">Musa acuminata subsp. malaccensis</name>
    <name type="common">Wild banana</name>
    <name type="synonym">Musa malaccensis</name>
    <dbReference type="NCBI Taxonomy" id="214687"/>
    <lineage>
        <taxon>Eukaryota</taxon>
        <taxon>Viridiplantae</taxon>
        <taxon>Streptophyta</taxon>
        <taxon>Embryophyta</taxon>
        <taxon>Tracheophyta</taxon>
        <taxon>Spermatophyta</taxon>
        <taxon>Magnoliopsida</taxon>
        <taxon>Liliopsida</taxon>
        <taxon>Zingiberales</taxon>
        <taxon>Musaceae</taxon>
        <taxon>Musa</taxon>
    </lineage>
</organism>
<reference evidence="7" key="2">
    <citation type="submission" date="2021-05" db="UniProtKB">
        <authorList>
            <consortium name="EnsemblPlants"/>
        </authorList>
    </citation>
    <scope>IDENTIFICATION</scope>
    <source>
        <strain evidence="7">subsp. malaccensis</strain>
    </source>
</reference>
<dbReference type="Gene3D" id="3.40.50.1000">
    <property type="entry name" value="HAD superfamily/HAD-like"/>
    <property type="match status" value="1"/>
</dbReference>
<dbReference type="Pfam" id="PF03031">
    <property type="entry name" value="NIF"/>
    <property type="match status" value="1"/>
</dbReference>
<dbReference type="EnsemblPlants" id="Ma04_t15000.2">
    <property type="protein sequence ID" value="Ma04_p15000.2"/>
    <property type="gene ID" value="Ma04_g15000"/>
</dbReference>
<dbReference type="InterPro" id="IPR011948">
    <property type="entry name" value="Dullard_phosphatase"/>
</dbReference>